<dbReference type="CDD" id="cd03809">
    <property type="entry name" value="GT4_MtfB-like"/>
    <property type="match status" value="1"/>
</dbReference>
<feature type="domain" description="Glycosyltransferase subfamily 4-like N-terminal" evidence="3">
    <location>
        <begin position="16"/>
        <end position="176"/>
    </location>
</feature>
<dbReference type="Pfam" id="PF13439">
    <property type="entry name" value="Glyco_transf_4"/>
    <property type="match status" value="1"/>
</dbReference>
<dbReference type="PANTHER" id="PTHR46401">
    <property type="entry name" value="GLYCOSYLTRANSFERASE WBBK-RELATED"/>
    <property type="match status" value="1"/>
</dbReference>
<protein>
    <recommendedName>
        <fullName evidence="6">Glycosyltransferase family 1 protein</fullName>
    </recommendedName>
</protein>
<feature type="domain" description="Glycosyl transferase family 1" evidence="2">
    <location>
        <begin position="194"/>
        <end position="348"/>
    </location>
</feature>
<reference evidence="5" key="1">
    <citation type="journal article" date="2019" name="Int. J. Syst. Evol. Microbiol.">
        <title>The Global Catalogue of Microorganisms (GCM) 10K type strain sequencing project: providing services to taxonomists for standard genome sequencing and annotation.</title>
        <authorList>
            <consortium name="The Broad Institute Genomics Platform"/>
            <consortium name="The Broad Institute Genome Sequencing Center for Infectious Disease"/>
            <person name="Wu L."/>
            <person name="Ma J."/>
        </authorList>
    </citation>
    <scope>NUCLEOTIDE SEQUENCE [LARGE SCALE GENOMIC DNA]</scope>
    <source>
        <strain evidence="5">CGMCC 1.15197</strain>
    </source>
</reference>
<proteinExistence type="predicted"/>
<comment type="caution">
    <text evidence="4">The sequence shown here is derived from an EMBL/GenBank/DDBJ whole genome shotgun (WGS) entry which is preliminary data.</text>
</comment>
<evidence type="ECO:0000259" key="2">
    <source>
        <dbReference type="Pfam" id="PF00534"/>
    </source>
</evidence>
<evidence type="ECO:0000256" key="1">
    <source>
        <dbReference type="ARBA" id="ARBA00022679"/>
    </source>
</evidence>
<evidence type="ECO:0000259" key="3">
    <source>
        <dbReference type="Pfam" id="PF13439"/>
    </source>
</evidence>
<dbReference type="RefSeq" id="WP_188811808.1">
    <property type="nucleotide sequence ID" value="NZ_BMHT01000002.1"/>
</dbReference>
<dbReference type="Gene3D" id="3.40.50.2000">
    <property type="entry name" value="Glycogen Phosphorylase B"/>
    <property type="match status" value="2"/>
</dbReference>
<sequence>MKVLYDHQIFFEHSFGGINRYFNELKLLKKEGVEVESIDPELLRRTPLHLLLKSNYKLFSRGKRFLRRKLGLEEINEFAKLPKEVSSIFSESKFDIFHPTYYNPYFLNFTNKPFVLTVHDMIHEIYKEYFPLIDSTSRDKLLLCKKASQIVTVSQKTKEDLLDIFKLPADNIHTVPLASSFADVVPSRPKNAEQLTNYILFVGNRNNYKNFYYATTALAEILKGDRQLTILCTGVPFKKQELQFFEDLGIRNQMRHIYLKDDGELAWVYQNAELFIFPSLYEGFGFPLLEAFASECPVISSNGGSLPEVGGDAALYFDPKKIRQIQDAAATVLYDTDVRNKLIAKGTERYKQFSWEKFRAETRKIYELV</sequence>
<name>A0ABQ1TQV6_9BACT</name>
<keyword evidence="5" id="KW-1185">Reference proteome</keyword>
<organism evidence="4 5">
    <name type="scientific">Hymenobacter cavernae</name>
    <dbReference type="NCBI Taxonomy" id="2044852"/>
    <lineage>
        <taxon>Bacteria</taxon>
        <taxon>Pseudomonadati</taxon>
        <taxon>Bacteroidota</taxon>
        <taxon>Cytophagia</taxon>
        <taxon>Cytophagales</taxon>
        <taxon>Hymenobacteraceae</taxon>
        <taxon>Hymenobacter</taxon>
    </lineage>
</organism>
<dbReference type="Proteomes" id="UP000632273">
    <property type="component" value="Unassembled WGS sequence"/>
</dbReference>
<keyword evidence="1" id="KW-0808">Transferase</keyword>
<gene>
    <name evidence="4" type="ORF">GCM10011383_10630</name>
</gene>
<dbReference type="EMBL" id="BMHT01000002">
    <property type="protein sequence ID" value="GGF01623.1"/>
    <property type="molecule type" value="Genomic_DNA"/>
</dbReference>
<dbReference type="Pfam" id="PF00534">
    <property type="entry name" value="Glycos_transf_1"/>
    <property type="match status" value="1"/>
</dbReference>
<dbReference type="InterPro" id="IPR028098">
    <property type="entry name" value="Glyco_trans_4-like_N"/>
</dbReference>
<dbReference type="InterPro" id="IPR001296">
    <property type="entry name" value="Glyco_trans_1"/>
</dbReference>
<evidence type="ECO:0000313" key="5">
    <source>
        <dbReference type="Proteomes" id="UP000632273"/>
    </source>
</evidence>
<dbReference type="PANTHER" id="PTHR46401:SF2">
    <property type="entry name" value="GLYCOSYLTRANSFERASE WBBK-RELATED"/>
    <property type="match status" value="1"/>
</dbReference>
<evidence type="ECO:0008006" key="6">
    <source>
        <dbReference type="Google" id="ProtNLM"/>
    </source>
</evidence>
<evidence type="ECO:0000313" key="4">
    <source>
        <dbReference type="EMBL" id="GGF01623.1"/>
    </source>
</evidence>
<dbReference type="SUPFAM" id="SSF53756">
    <property type="entry name" value="UDP-Glycosyltransferase/glycogen phosphorylase"/>
    <property type="match status" value="1"/>
</dbReference>
<accession>A0ABQ1TQV6</accession>